<comment type="caution">
    <text evidence="1">The sequence shown here is derived from an EMBL/GenBank/DDBJ whole genome shotgun (WGS) entry which is preliminary data.</text>
</comment>
<evidence type="ECO:0000313" key="2">
    <source>
        <dbReference type="Proteomes" id="UP000637643"/>
    </source>
</evidence>
<dbReference type="Proteomes" id="UP000637643">
    <property type="component" value="Unassembled WGS sequence"/>
</dbReference>
<protein>
    <recommendedName>
        <fullName evidence="3">DUF559 domain-containing protein</fullName>
    </recommendedName>
</protein>
<name>A0A917CS12_9BACL</name>
<organism evidence="1 2">
    <name type="scientific">Paenibacillus albidus</name>
    <dbReference type="NCBI Taxonomy" id="2041023"/>
    <lineage>
        <taxon>Bacteria</taxon>
        <taxon>Bacillati</taxon>
        <taxon>Bacillota</taxon>
        <taxon>Bacilli</taxon>
        <taxon>Bacillales</taxon>
        <taxon>Paenibacillaceae</taxon>
        <taxon>Paenibacillus</taxon>
    </lineage>
</organism>
<dbReference type="RefSeq" id="WP_189029441.1">
    <property type="nucleotide sequence ID" value="NZ_BMKR01000026.1"/>
</dbReference>
<sequence length="225" mass="26597">MGFAEEHRRWLDYHLKQRKGERLDRLKRGHGHGEQMFAERVWWPIFGHFDHLHPEYEVSDWRGRPYFVDFVWNPGRVKFAIEVKGYGPHVQNSDRTKYRQELNREICLQIGGYRVVAVPYDDLETTPGLTISLLRSLFMPYLTVSEEEKAHYSRLEREILQIALRTGGGIRPADLVQELQIHPRTAVKRLRSLCDKGKFQPIMVNGSSRVNRYEYIHSIADSHIW</sequence>
<accession>A0A917CS12</accession>
<reference evidence="1" key="1">
    <citation type="journal article" date="2014" name="Int. J. Syst. Evol. Microbiol.">
        <title>Complete genome sequence of Corynebacterium casei LMG S-19264T (=DSM 44701T), isolated from a smear-ripened cheese.</title>
        <authorList>
            <consortium name="US DOE Joint Genome Institute (JGI-PGF)"/>
            <person name="Walter F."/>
            <person name="Albersmeier A."/>
            <person name="Kalinowski J."/>
            <person name="Ruckert C."/>
        </authorList>
    </citation>
    <scope>NUCLEOTIDE SEQUENCE</scope>
    <source>
        <strain evidence="1">CGMCC 1.16134</strain>
    </source>
</reference>
<evidence type="ECO:0008006" key="3">
    <source>
        <dbReference type="Google" id="ProtNLM"/>
    </source>
</evidence>
<reference evidence="1" key="2">
    <citation type="submission" date="2020-09" db="EMBL/GenBank/DDBJ databases">
        <authorList>
            <person name="Sun Q."/>
            <person name="Zhou Y."/>
        </authorList>
    </citation>
    <scope>NUCLEOTIDE SEQUENCE</scope>
    <source>
        <strain evidence="1">CGMCC 1.16134</strain>
    </source>
</reference>
<dbReference type="EMBL" id="BMKR01000026">
    <property type="protein sequence ID" value="GGF97650.1"/>
    <property type="molecule type" value="Genomic_DNA"/>
</dbReference>
<keyword evidence="2" id="KW-1185">Reference proteome</keyword>
<dbReference type="AlphaFoldDB" id="A0A917CS12"/>
<gene>
    <name evidence="1" type="ORF">GCM10010912_47950</name>
</gene>
<evidence type="ECO:0000313" key="1">
    <source>
        <dbReference type="EMBL" id="GGF97650.1"/>
    </source>
</evidence>
<proteinExistence type="predicted"/>